<comment type="caution">
    <text evidence="5">The sequence shown here is derived from an EMBL/GenBank/DDBJ whole genome shotgun (WGS) entry which is preliminary data.</text>
</comment>
<evidence type="ECO:0000256" key="1">
    <source>
        <dbReference type="ARBA" id="ARBA00018672"/>
    </source>
</evidence>
<dbReference type="CDD" id="cd00156">
    <property type="entry name" value="REC"/>
    <property type="match status" value="1"/>
</dbReference>
<accession>A0A1V4SQ82</accession>
<dbReference type="RefSeq" id="WP_080062896.1">
    <property type="nucleotide sequence ID" value="NZ_MZGX01000002.1"/>
</dbReference>
<dbReference type="Pfam" id="PF00072">
    <property type="entry name" value="Response_reg"/>
    <property type="match status" value="1"/>
</dbReference>
<evidence type="ECO:0000256" key="2">
    <source>
        <dbReference type="ARBA" id="ARBA00024867"/>
    </source>
</evidence>
<dbReference type="SMART" id="SM00448">
    <property type="entry name" value="REC"/>
    <property type="match status" value="1"/>
</dbReference>
<comment type="function">
    <text evidence="2">May play the central regulatory role in sporulation. It may be an element of the effector pathway responsible for the activation of sporulation genes in response to nutritional stress. Spo0A may act in concert with spo0H (a sigma factor) to control the expression of some genes that are critical to the sporulation process.</text>
</comment>
<feature type="domain" description="Response regulatory" evidence="4">
    <location>
        <begin position="2"/>
        <end position="120"/>
    </location>
</feature>
<dbReference type="GO" id="GO:0003677">
    <property type="term" value="F:DNA binding"/>
    <property type="evidence" value="ECO:0007669"/>
    <property type="project" value="InterPro"/>
</dbReference>
<dbReference type="STRING" id="48256.CLHUN_04060"/>
<dbReference type="EMBL" id="MZGX01000002">
    <property type="protein sequence ID" value="OPX45933.1"/>
    <property type="molecule type" value="Genomic_DNA"/>
</dbReference>
<dbReference type="SMART" id="SM00850">
    <property type="entry name" value="LytTR"/>
    <property type="match status" value="1"/>
</dbReference>
<dbReference type="InterPro" id="IPR001789">
    <property type="entry name" value="Sig_transdc_resp-reg_receiver"/>
</dbReference>
<keyword evidence="3" id="KW-0597">Phosphoprotein</keyword>
<dbReference type="GO" id="GO:0000156">
    <property type="term" value="F:phosphorelay response regulator activity"/>
    <property type="evidence" value="ECO:0007669"/>
    <property type="project" value="InterPro"/>
</dbReference>
<dbReference type="Pfam" id="PF04397">
    <property type="entry name" value="LytTR"/>
    <property type="match status" value="1"/>
</dbReference>
<evidence type="ECO:0000313" key="5">
    <source>
        <dbReference type="EMBL" id="OPX45933.1"/>
    </source>
</evidence>
<dbReference type="PANTHER" id="PTHR37299:SF1">
    <property type="entry name" value="STAGE 0 SPORULATION PROTEIN A HOMOLOG"/>
    <property type="match status" value="1"/>
</dbReference>
<feature type="modified residue" description="4-aspartylphosphate" evidence="3">
    <location>
        <position position="57"/>
    </location>
</feature>
<dbReference type="OrthoDB" id="9802383at2"/>
<dbReference type="AlphaFoldDB" id="A0A1V4SQ82"/>
<sequence length="236" mass="27163">MNIAVFDCVPRDRATLSEYIKRFCSEQLCDCHIDEYGSCEELLEVITPDAYHMVFLDMYESAERGIECAKRIRKIDANVILVFLTELEPHFREGYELGVRSYLVKPMEESSVRSSIRRSTKSNNCQSLEVLSENAAVKVPVQSIQYIENSSEVSVIHTDDFLIKTRAGLDELLSRLDSRKFIKCHPNFLVNTNSVIKLNENSFMIRSGQEIPICLPDKNRMLEKYFSFDISLLLKA</sequence>
<evidence type="ECO:0000256" key="3">
    <source>
        <dbReference type="PROSITE-ProRule" id="PRU00169"/>
    </source>
</evidence>
<dbReference type="Gene3D" id="3.40.50.2300">
    <property type="match status" value="1"/>
</dbReference>
<proteinExistence type="predicted"/>
<evidence type="ECO:0000313" key="6">
    <source>
        <dbReference type="Proteomes" id="UP000191554"/>
    </source>
</evidence>
<evidence type="ECO:0000259" key="4">
    <source>
        <dbReference type="PROSITE" id="PS50110"/>
    </source>
</evidence>
<name>A0A1V4SQ82_RUMHU</name>
<dbReference type="PROSITE" id="PS50110">
    <property type="entry name" value="RESPONSE_REGULATORY"/>
    <property type="match status" value="1"/>
</dbReference>
<organism evidence="5 6">
    <name type="scientific">Ruminiclostridium hungatei</name>
    <name type="common">Clostridium hungatei</name>
    <dbReference type="NCBI Taxonomy" id="48256"/>
    <lineage>
        <taxon>Bacteria</taxon>
        <taxon>Bacillati</taxon>
        <taxon>Bacillota</taxon>
        <taxon>Clostridia</taxon>
        <taxon>Eubacteriales</taxon>
        <taxon>Oscillospiraceae</taxon>
        <taxon>Ruminiclostridium</taxon>
    </lineage>
</organism>
<dbReference type="Gene3D" id="2.40.50.1020">
    <property type="entry name" value="LytTr DNA-binding domain"/>
    <property type="match status" value="1"/>
</dbReference>
<keyword evidence="6" id="KW-1185">Reference proteome</keyword>
<dbReference type="Proteomes" id="UP000191554">
    <property type="component" value="Unassembled WGS sequence"/>
</dbReference>
<protein>
    <recommendedName>
        <fullName evidence="1">Stage 0 sporulation protein A homolog</fullName>
    </recommendedName>
</protein>
<dbReference type="InterPro" id="IPR007492">
    <property type="entry name" value="LytTR_DNA-bd_dom"/>
</dbReference>
<dbReference type="PANTHER" id="PTHR37299">
    <property type="entry name" value="TRANSCRIPTIONAL REGULATOR-RELATED"/>
    <property type="match status" value="1"/>
</dbReference>
<dbReference type="InterPro" id="IPR046947">
    <property type="entry name" value="LytR-like"/>
</dbReference>
<dbReference type="InterPro" id="IPR011006">
    <property type="entry name" value="CheY-like_superfamily"/>
</dbReference>
<gene>
    <name evidence="5" type="primary">lytR_1</name>
    <name evidence="5" type="ORF">CLHUN_04060</name>
</gene>
<reference evidence="5 6" key="1">
    <citation type="submission" date="2017-03" db="EMBL/GenBank/DDBJ databases">
        <title>Genome sequence of Clostridium hungatei DSM 14427.</title>
        <authorList>
            <person name="Poehlein A."/>
            <person name="Daniel R."/>
        </authorList>
    </citation>
    <scope>NUCLEOTIDE SEQUENCE [LARGE SCALE GENOMIC DNA]</scope>
    <source>
        <strain evidence="5 6">DSM 14427</strain>
    </source>
</reference>
<dbReference type="SUPFAM" id="SSF52172">
    <property type="entry name" value="CheY-like"/>
    <property type="match status" value="1"/>
</dbReference>